<feature type="region of interest" description="Disordered" evidence="2">
    <location>
        <begin position="362"/>
        <end position="402"/>
    </location>
</feature>
<dbReference type="AlphaFoldDB" id="A0A1X0P6U5"/>
<accession>A0A1X0P6U5</accession>
<feature type="coiled-coil region" evidence="1">
    <location>
        <begin position="188"/>
        <end position="348"/>
    </location>
</feature>
<dbReference type="GeneID" id="39981888"/>
<evidence type="ECO:0000256" key="1">
    <source>
        <dbReference type="SAM" id="Coils"/>
    </source>
</evidence>
<dbReference type="GO" id="GO:0008298">
    <property type="term" value="P:intracellular mRNA localization"/>
    <property type="evidence" value="ECO:0007669"/>
    <property type="project" value="TreeGrafter"/>
</dbReference>
<feature type="compositionally biased region" description="Basic and acidic residues" evidence="2">
    <location>
        <begin position="438"/>
        <end position="448"/>
    </location>
</feature>
<comment type="caution">
    <text evidence="3">The sequence shown here is derived from an EMBL/GenBank/DDBJ whole genome shotgun (WGS) entry which is preliminary data.</text>
</comment>
<protein>
    <submittedName>
        <fullName evidence="3">Lipoprotein, type 6</fullName>
    </submittedName>
</protein>
<dbReference type="STRING" id="67003.A0A1X0P6U5"/>
<evidence type="ECO:0000256" key="2">
    <source>
        <dbReference type="SAM" id="MobiDB-lite"/>
    </source>
</evidence>
<proteinExistence type="predicted"/>
<gene>
    <name evidence="3" type="ORF">TM35_000033410</name>
</gene>
<feature type="coiled-coil region" evidence="1">
    <location>
        <begin position="41"/>
        <end position="88"/>
    </location>
</feature>
<dbReference type="OrthoDB" id="273233at2759"/>
<evidence type="ECO:0000313" key="3">
    <source>
        <dbReference type="EMBL" id="ORC92588.1"/>
    </source>
</evidence>
<dbReference type="PANTHER" id="PTHR31027:SF2">
    <property type="entry name" value="LEBERCILIN DOMAIN-CONTAINING PROTEIN"/>
    <property type="match status" value="1"/>
</dbReference>
<dbReference type="GO" id="GO:0042175">
    <property type="term" value="C:nuclear outer membrane-endoplasmic reticulum membrane network"/>
    <property type="evidence" value="ECO:0007669"/>
    <property type="project" value="TreeGrafter"/>
</dbReference>
<keyword evidence="4" id="KW-1185">Reference proteome</keyword>
<name>A0A1X0P6U5_9TRYP</name>
<keyword evidence="1" id="KW-0175">Coiled coil</keyword>
<sequence length="485" mass="55812">MSATPPPAAAAAPTAKKQMPGWMSIPGGPPEPNGAAFRAKMNRLVEERRALLAEVKTLRASLGPREGQEAVEAELSELRQRMGEIDTQRKAEQEMRFKKNEEIQKIQKIHDERLNKLHELSDGLGGFKTLKEIDEAIAYLTRKMETSGGGLAAEKRTVRQLSKLEEAKRFLLEMQPLTEAITEAKHREALLQREWQEINERVRNLKSEYNEQRMTKQQKEQELRKTGVNRQEVYKKCDEISAKIKSLSDEMNTLREEHNKAVEAWNAWREEARAKYAAKVEAERKERQRRYLEYKNAAKMEEKRARALRRQNPYEAEADACSTLVRYLRDKKAMVQREEEELARQEAAATFDPTKFLPEGAVLLNDGKKRTDANKGGALGKKNKQQQQQQKPKAGTAKNRVLQHSEDKIRLFQLINEEPPLALAAIDASVERIRAKQVEYESHKKTGELELSSDDDEEEEEEENVEQEQKEEQNQGDEEQGEDKE</sequence>
<evidence type="ECO:0000313" key="4">
    <source>
        <dbReference type="Proteomes" id="UP000192257"/>
    </source>
</evidence>
<dbReference type="EMBL" id="NBCO01000003">
    <property type="protein sequence ID" value="ORC92588.1"/>
    <property type="molecule type" value="Genomic_DNA"/>
</dbReference>
<feature type="region of interest" description="Disordered" evidence="2">
    <location>
        <begin position="438"/>
        <end position="485"/>
    </location>
</feature>
<dbReference type="GO" id="GO:1990904">
    <property type="term" value="C:ribonucleoprotein complex"/>
    <property type="evidence" value="ECO:0007669"/>
    <property type="project" value="TreeGrafter"/>
</dbReference>
<dbReference type="PANTHER" id="PTHR31027">
    <property type="entry name" value="NUCLEAR SEGREGATION PROTEIN BFR1"/>
    <property type="match status" value="1"/>
</dbReference>
<organism evidence="3 4">
    <name type="scientific">Trypanosoma theileri</name>
    <dbReference type="NCBI Taxonomy" id="67003"/>
    <lineage>
        <taxon>Eukaryota</taxon>
        <taxon>Discoba</taxon>
        <taxon>Euglenozoa</taxon>
        <taxon>Kinetoplastea</taxon>
        <taxon>Metakinetoplastina</taxon>
        <taxon>Trypanosomatida</taxon>
        <taxon>Trypanosomatidae</taxon>
        <taxon>Trypanosoma</taxon>
    </lineage>
</organism>
<feature type="compositionally biased region" description="Low complexity" evidence="2">
    <location>
        <begin position="385"/>
        <end position="398"/>
    </location>
</feature>
<dbReference type="GO" id="GO:0005783">
    <property type="term" value="C:endoplasmic reticulum"/>
    <property type="evidence" value="ECO:0007669"/>
    <property type="project" value="TreeGrafter"/>
</dbReference>
<feature type="compositionally biased region" description="Acidic residues" evidence="2">
    <location>
        <begin position="474"/>
        <end position="485"/>
    </location>
</feature>
<keyword evidence="3" id="KW-0449">Lipoprotein</keyword>
<feature type="compositionally biased region" description="Acidic residues" evidence="2">
    <location>
        <begin position="451"/>
        <end position="466"/>
    </location>
</feature>
<dbReference type="GO" id="GO:0003729">
    <property type="term" value="F:mRNA binding"/>
    <property type="evidence" value="ECO:0007669"/>
    <property type="project" value="TreeGrafter"/>
</dbReference>
<reference evidence="3 4" key="1">
    <citation type="submission" date="2017-03" db="EMBL/GenBank/DDBJ databases">
        <title>An alternative strategy for trypanosome survival in the mammalian bloodstream revealed through genome and transcriptome analysis of the ubiquitous bovine parasite Trypanosoma (Megatrypanum) theileri.</title>
        <authorList>
            <person name="Kelly S."/>
            <person name="Ivens A."/>
            <person name="Mott A."/>
            <person name="O'Neill E."/>
            <person name="Emms D."/>
            <person name="Macleod O."/>
            <person name="Voorheis P."/>
            <person name="Matthews J."/>
            <person name="Matthews K."/>
            <person name="Carrington M."/>
        </authorList>
    </citation>
    <scope>NUCLEOTIDE SEQUENCE [LARGE SCALE GENOMIC DNA]</scope>
    <source>
        <strain evidence="3">Edinburgh</strain>
    </source>
</reference>
<dbReference type="RefSeq" id="XP_028886654.1">
    <property type="nucleotide sequence ID" value="XM_029022108.1"/>
</dbReference>
<dbReference type="Proteomes" id="UP000192257">
    <property type="component" value="Unassembled WGS sequence"/>
</dbReference>
<feature type="region of interest" description="Disordered" evidence="2">
    <location>
        <begin position="1"/>
        <end position="33"/>
    </location>
</feature>
<dbReference type="InterPro" id="IPR039604">
    <property type="entry name" value="Bfr1"/>
</dbReference>
<dbReference type="VEuPathDB" id="TriTrypDB:TM35_000033410"/>